<evidence type="ECO:0000313" key="1">
    <source>
        <dbReference type="EMBL" id="KAG5268751.1"/>
    </source>
</evidence>
<gene>
    <name evidence="1" type="ORF">AALO_G00216050</name>
</gene>
<dbReference type="EMBL" id="JADWDJ010000016">
    <property type="protein sequence ID" value="KAG5268751.1"/>
    <property type="molecule type" value="Genomic_DNA"/>
</dbReference>
<organism evidence="1 2">
    <name type="scientific">Alosa alosa</name>
    <name type="common">allis shad</name>
    <dbReference type="NCBI Taxonomy" id="278164"/>
    <lineage>
        <taxon>Eukaryota</taxon>
        <taxon>Metazoa</taxon>
        <taxon>Chordata</taxon>
        <taxon>Craniata</taxon>
        <taxon>Vertebrata</taxon>
        <taxon>Euteleostomi</taxon>
        <taxon>Actinopterygii</taxon>
        <taxon>Neopterygii</taxon>
        <taxon>Teleostei</taxon>
        <taxon>Clupei</taxon>
        <taxon>Clupeiformes</taxon>
        <taxon>Clupeoidei</taxon>
        <taxon>Clupeidae</taxon>
        <taxon>Alosa</taxon>
    </lineage>
</organism>
<keyword evidence="2" id="KW-1185">Reference proteome</keyword>
<proteinExistence type="predicted"/>
<sequence>MINTKSEIGTSLLRHPELFRRPEQIVHDRASQTLSSLKHCCLNEGIDKGSVFHKRGLGACWSWAHFQPLSKERLWIRSQLVF</sequence>
<evidence type="ECO:0000313" key="2">
    <source>
        <dbReference type="Proteomes" id="UP000823561"/>
    </source>
</evidence>
<dbReference type="AlphaFoldDB" id="A0AAV6G7W5"/>
<comment type="caution">
    <text evidence="1">The sequence shown here is derived from an EMBL/GenBank/DDBJ whole genome shotgun (WGS) entry which is preliminary data.</text>
</comment>
<accession>A0AAV6G7W5</accession>
<dbReference type="Proteomes" id="UP000823561">
    <property type="component" value="Chromosome 16"/>
</dbReference>
<reference evidence="1" key="1">
    <citation type="submission" date="2020-10" db="EMBL/GenBank/DDBJ databases">
        <title>Chromosome-scale genome assembly of the Allis shad, Alosa alosa.</title>
        <authorList>
            <person name="Margot Z."/>
            <person name="Christophe K."/>
            <person name="Cabau C."/>
            <person name="Louis A."/>
            <person name="Berthelot C."/>
            <person name="Parey E."/>
            <person name="Roest Crollius H."/>
            <person name="Montfort J."/>
            <person name="Robinson-Rechavi M."/>
            <person name="Bucao C."/>
            <person name="Bouchez O."/>
            <person name="Gislard M."/>
            <person name="Lluch J."/>
            <person name="Milhes M."/>
            <person name="Lampietro C."/>
            <person name="Lopez Roques C."/>
            <person name="Donnadieu C."/>
            <person name="Braasch I."/>
            <person name="Desvignes T."/>
            <person name="Postlethwait J."/>
            <person name="Bobe J."/>
            <person name="Guiguen Y."/>
        </authorList>
    </citation>
    <scope>NUCLEOTIDE SEQUENCE</scope>
    <source>
        <strain evidence="1">M-15738</strain>
        <tissue evidence="1">Blood</tissue>
    </source>
</reference>
<protein>
    <submittedName>
        <fullName evidence="1">Uncharacterized protein</fullName>
    </submittedName>
</protein>
<name>A0AAV6G7W5_9TELE</name>